<comment type="caution">
    <text evidence="1">The sequence shown here is derived from an EMBL/GenBank/DDBJ whole genome shotgun (WGS) entry which is preliminary data.</text>
</comment>
<reference evidence="1 2" key="1">
    <citation type="submission" date="2019-12" db="EMBL/GenBank/DDBJ databases">
        <title>Mucilaginibacter sp. HME9299 genome sequencing and assembly.</title>
        <authorList>
            <person name="Kang H."/>
            <person name="Kim H."/>
            <person name="Joh K."/>
        </authorList>
    </citation>
    <scope>NUCLEOTIDE SEQUENCE [LARGE SCALE GENOMIC DNA]</scope>
    <source>
        <strain evidence="1 2">HME9299</strain>
    </source>
</reference>
<name>A0A6I4I4G5_9SPHI</name>
<dbReference type="Proteomes" id="UP000434850">
    <property type="component" value="Unassembled WGS sequence"/>
</dbReference>
<evidence type="ECO:0000313" key="2">
    <source>
        <dbReference type="Proteomes" id="UP000434850"/>
    </source>
</evidence>
<dbReference type="OrthoDB" id="1442094at2"/>
<gene>
    <name evidence="1" type="ORF">GO816_02370</name>
</gene>
<organism evidence="1 2">
    <name type="scientific">Mucilaginibacter aquatilis</name>
    <dbReference type="NCBI Taxonomy" id="1517760"/>
    <lineage>
        <taxon>Bacteria</taxon>
        <taxon>Pseudomonadati</taxon>
        <taxon>Bacteroidota</taxon>
        <taxon>Sphingobacteriia</taxon>
        <taxon>Sphingobacteriales</taxon>
        <taxon>Sphingobacteriaceae</taxon>
        <taxon>Mucilaginibacter</taxon>
    </lineage>
</organism>
<protein>
    <submittedName>
        <fullName evidence="1">Uncharacterized protein</fullName>
    </submittedName>
</protein>
<sequence length="121" mass="13992">MTGVKTKATDRFTEVFGTKAGTVYQSDREGCWYIDFAGKLVKFDYRTLLLLKKSIYRVDIEQLLLDSSKSPEIEMVFICACNHCYFLNLLQIIALKELLEGTFAMLELNQILHDRLSRMVI</sequence>
<proteinExistence type="predicted"/>
<dbReference type="AlphaFoldDB" id="A0A6I4I4G5"/>
<evidence type="ECO:0000313" key="1">
    <source>
        <dbReference type="EMBL" id="MVN89960.1"/>
    </source>
</evidence>
<accession>A0A6I4I4G5</accession>
<dbReference type="EMBL" id="WQLA01000001">
    <property type="protein sequence ID" value="MVN89960.1"/>
    <property type="molecule type" value="Genomic_DNA"/>
</dbReference>
<keyword evidence="2" id="KW-1185">Reference proteome</keyword>